<dbReference type="Proteomes" id="UP000803884">
    <property type="component" value="Unassembled WGS sequence"/>
</dbReference>
<comment type="similarity">
    <text evidence="3">Belongs to the eukaryotic RPB4 RNA polymerase subunit family.</text>
</comment>
<evidence type="ECO:0000259" key="5">
    <source>
        <dbReference type="SMART" id="SM00657"/>
    </source>
</evidence>
<feature type="region of interest" description="Disordered" evidence="4">
    <location>
        <begin position="1"/>
        <end position="27"/>
    </location>
</feature>
<dbReference type="SUPFAM" id="SSF47819">
    <property type="entry name" value="HRDC-like"/>
    <property type="match status" value="1"/>
</dbReference>
<accession>A0AB34KZA8</accession>
<dbReference type="PANTHER" id="PTHR21297">
    <property type="entry name" value="DNA-DIRECTED RNA POLYMERASE II"/>
    <property type="match status" value="1"/>
</dbReference>
<dbReference type="InterPro" id="IPR005574">
    <property type="entry name" value="Rpb4/RPC9"/>
</dbReference>
<dbReference type="AlphaFoldDB" id="A0AB34KZA8"/>
<gene>
    <name evidence="6" type="ORF">WHR41_00870</name>
</gene>
<protein>
    <recommendedName>
        <fullName evidence="5">RNA polymerase Rpb4/RPC9 core domain-containing protein</fullName>
    </recommendedName>
</protein>
<organism evidence="6 7">
    <name type="scientific">Cladosporium halotolerans</name>
    <dbReference type="NCBI Taxonomy" id="1052096"/>
    <lineage>
        <taxon>Eukaryota</taxon>
        <taxon>Fungi</taxon>
        <taxon>Dikarya</taxon>
        <taxon>Ascomycota</taxon>
        <taxon>Pezizomycotina</taxon>
        <taxon>Dothideomycetes</taxon>
        <taxon>Dothideomycetidae</taxon>
        <taxon>Cladosporiales</taxon>
        <taxon>Cladosporiaceae</taxon>
        <taxon>Cladosporium</taxon>
    </lineage>
</organism>
<evidence type="ECO:0000256" key="2">
    <source>
        <dbReference type="ARBA" id="ARBA00023242"/>
    </source>
</evidence>
<evidence type="ECO:0000313" key="6">
    <source>
        <dbReference type="EMBL" id="KAL1590364.1"/>
    </source>
</evidence>
<dbReference type="Gene3D" id="1.20.1250.40">
    <property type="match status" value="1"/>
</dbReference>
<dbReference type="GO" id="GO:0006352">
    <property type="term" value="P:DNA-templated transcription initiation"/>
    <property type="evidence" value="ECO:0007669"/>
    <property type="project" value="InterPro"/>
</dbReference>
<dbReference type="InterPro" id="IPR010997">
    <property type="entry name" value="HRDC-like_sf"/>
</dbReference>
<keyword evidence="2" id="KW-0539">Nucleus</keyword>
<dbReference type="EMBL" id="JAAQHG020000002">
    <property type="protein sequence ID" value="KAL1590364.1"/>
    <property type="molecule type" value="Genomic_DNA"/>
</dbReference>
<dbReference type="SMART" id="SM00657">
    <property type="entry name" value="RPOL4c"/>
    <property type="match status" value="1"/>
</dbReference>
<reference evidence="6 7" key="1">
    <citation type="journal article" date="2020" name="Microbiol. Resour. Announc.">
        <title>Draft Genome Sequence of a Cladosporium Species Isolated from the Mesophotic Ascidian Didemnum maculosum.</title>
        <authorList>
            <person name="Gioti A."/>
            <person name="Siaperas R."/>
            <person name="Nikolaivits E."/>
            <person name="Le Goff G."/>
            <person name="Ouazzani J."/>
            <person name="Kotoulas G."/>
            <person name="Topakas E."/>
        </authorList>
    </citation>
    <scope>NUCLEOTIDE SEQUENCE [LARGE SCALE GENOMIC DNA]</scope>
    <source>
        <strain evidence="6 7">TM138-S3</strain>
    </source>
</reference>
<keyword evidence="7" id="KW-1185">Reference proteome</keyword>
<dbReference type="RefSeq" id="XP_069233469.1">
    <property type="nucleotide sequence ID" value="XM_069369476.1"/>
</dbReference>
<dbReference type="GO" id="GO:0000166">
    <property type="term" value="F:nucleotide binding"/>
    <property type="evidence" value="ECO:0007669"/>
    <property type="project" value="InterPro"/>
</dbReference>
<feature type="domain" description="RNA polymerase Rpb4/RPC9 core" evidence="5">
    <location>
        <begin position="30"/>
        <end position="149"/>
    </location>
</feature>
<dbReference type="GeneID" id="96002314"/>
<evidence type="ECO:0000256" key="4">
    <source>
        <dbReference type="SAM" id="MobiDB-lite"/>
    </source>
</evidence>
<evidence type="ECO:0000256" key="3">
    <source>
        <dbReference type="ARBA" id="ARBA00025724"/>
    </source>
</evidence>
<dbReference type="GO" id="GO:0005634">
    <property type="term" value="C:nucleus"/>
    <property type="evidence" value="ECO:0007669"/>
    <property type="project" value="UniProtKB-SubCell"/>
</dbReference>
<evidence type="ECO:0000313" key="7">
    <source>
        <dbReference type="Proteomes" id="UP000803884"/>
    </source>
</evidence>
<comment type="subcellular location">
    <subcellularLocation>
        <location evidence="1">Nucleus</location>
    </subcellularLocation>
</comment>
<sequence length="149" mass="16282">MANQTPLAITARRRPKPTGDEEATTNLKLGEMSNSAALSTAAAHELLTRIEEARAQDPKLPLAYNDLINKNNAYLATFARFKGSETVQQVTSEAETLTQLAEFERAQLGTLCCDTAEEARTLIPSLEGKISDDDLQAVLDNISKLRDFS</sequence>
<dbReference type="Pfam" id="PF03874">
    <property type="entry name" value="RNA_pol_Rpb4"/>
    <property type="match status" value="1"/>
</dbReference>
<dbReference type="InterPro" id="IPR038324">
    <property type="entry name" value="Rpb4/RPC9_sf"/>
</dbReference>
<comment type="caution">
    <text evidence="6">The sequence shown here is derived from an EMBL/GenBank/DDBJ whole genome shotgun (WGS) entry which is preliminary data.</text>
</comment>
<name>A0AB34KZA8_9PEZI</name>
<dbReference type="InterPro" id="IPR045222">
    <property type="entry name" value="Rpb4-like"/>
</dbReference>
<dbReference type="InterPro" id="IPR006590">
    <property type="entry name" value="RNA_pol_Rpb4/RPC9_core"/>
</dbReference>
<evidence type="ECO:0000256" key="1">
    <source>
        <dbReference type="ARBA" id="ARBA00004123"/>
    </source>
</evidence>
<dbReference type="GO" id="GO:0030880">
    <property type="term" value="C:RNA polymerase complex"/>
    <property type="evidence" value="ECO:0007669"/>
    <property type="project" value="InterPro"/>
</dbReference>
<proteinExistence type="inferred from homology"/>